<comment type="caution">
    <text evidence="2">The sequence shown here is derived from an EMBL/GenBank/DDBJ whole genome shotgun (WGS) entry which is preliminary data.</text>
</comment>
<dbReference type="AlphaFoldDB" id="A0A699ICS5"/>
<name>A0A699ICS5_TANCI</name>
<feature type="compositionally biased region" description="Basic and acidic residues" evidence="1">
    <location>
        <begin position="635"/>
        <end position="644"/>
    </location>
</feature>
<accession>A0A699ICS5</accession>
<evidence type="ECO:0008006" key="3">
    <source>
        <dbReference type="Google" id="ProtNLM"/>
    </source>
</evidence>
<evidence type="ECO:0000256" key="1">
    <source>
        <dbReference type="SAM" id="MobiDB-lite"/>
    </source>
</evidence>
<organism evidence="2">
    <name type="scientific">Tanacetum cinerariifolium</name>
    <name type="common">Dalmatian daisy</name>
    <name type="synonym">Chrysanthemum cinerariifolium</name>
    <dbReference type="NCBI Taxonomy" id="118510"/>
    <lineage>
        <taxon>Eukaryota</taxon>
        <taxon>Viridiplantae</taxon>
        <taxon>Streptophyta</taxon>
        <taxon>Embryophyta</taxon>
        <taxon>Tracheophyta</taxon>
        <taxon>Spermatophyta</taxon>
        <taxon>Magnoliopsida</taxon>
        <taxon>eudicotyledons</taxon>
        <taxon>Gunneridae</taxon>
        <taxon>Pentapetalae</taxon>
        <taxon>asterids</taxon>
        <taxon>campanulids</taxon>
        <taxon>Asterales</taxon>
        <taxon>Asteraceae</taxon>
        <taxon>Asteroideae</taxon>
        <taxon>Anthemideae</taxon>
        <taxon>Anthemidinae</taxon>
        <taxon>Tanacetum</taxon>
    </lineage>
</organism>
<feature type="region of interest" description="Disordered" evidence="1">
    <location>
        <begin position="621"/>
        <end position="644"/>
    </location>
</feature>
<protein>
    <recommendedName>
        <fullName evidence="3">Glutamic acid-rich protein-like</fullName>
    </recommendedName>
</protein>
<feature type="compositionally biased region" description="Basic and acidic residues" evidence="1">
    <location>
        <begin position="12"/>
        <end position="42"/>
    </location>
</feature>
<reference evidence="2" key="1">
    <citation type="journal article" date="2019" name="Sci. Rep.">
        <title>Draft genome of Tanacetum cinerariifolium, the natural source of mosquito coil.</title>
        <authorList>
            <person name="Yamashiro T."/>
            <person name="Shiraishi A."/>
            <person name="Satake H."/>
            <person name="Nakayama K."/>
        </authorList>
    </citation>
    <scope>NUCLEOTIDE SEQUENCE</scope>
</reference>
<feature type="region of interest" description="Disordered" evidence="1">
    <location>
        <begin position="1"/>
        <end position="42"/>
    </location>
</feature>
<sequence length="670" mass="76980">MRHFARERRAKRNQDSRRRDAGYNGNKAKDNGRRPAHQDDAKALVTIDGEDIDWSGHVEEDAQNYAVMAYSSSNSGSDNEVKSCSKTCEESYTRLKKLYDEERDKLGDASVEITAYTLALKKEYESDSDNDSVYNVQENKEKPSFAFTDSVKHVKPSRENVKETSTPNHSPKIEKQDRNATLVKGRLLEVTTVKHRSLVEFEVILLEYRIFKCWFSHQTSNGYQFTMFTPHQELASPGANGSCKELDSPKQTVLGKDTSNPLIIDSLLKTIWLSMHHVIAMKHLLFQSKRLLEIFIELARMGYEKPPPKLTFYKAFFSAQWKFLIHILVQCINAKRTAWNEFSCSMASVVICLATGRKINFSKYIFDSMYTSHALTQKVFANMCRVCKGFSGVETPLFATMLVQPQAEVEEDEVAVAALEQDKIAQALEIFKLKRRVKKLDKKRRSKSLGLKRLRKGRKDDDTAAIKVASVAEPTVFDDEEVTMTMSQTLIKMKAEKARLLDEQMAKRLHNKEVKQAAAREKQEKMTWKRLKCYKSSMKTNKKTLTEILKKMIVYLKNMAGYKMEHFKGMTHDKVRPIFEREYNKVQTLFKPDKDVDEEPTKKRVAGETLLQESFKKLKAVEVSGSHSTQDTPTDDPKEMSKEDVKNMLEIVPVSEFKVKALQVKYPLID</sequence>
<feature type="compositionally biased region" description="Basic residues" evidence="1">
    <location>
        <begin position="1"/>
        <end position="11"/>
    </location>
</feature>
<dbReference type="EMBL" id="BKCJ010253033">
    <property type="protein sequence ID" value="GEZ21323.1"/>
    <property type="molecule type" value="Genomic_DNA"/>
</dbReference>
<evidence type="ECO:0000313" key="2">
    <source>
        <dbReference type="EMBL" id="GEZ21323.1"/>
    </source>
</evidence>
<gene>
    <name evidence="2" type="ORF">Tci_493296</name>
</gene>
<proteinExistence type="predicted"/>